<dbReference type="EMBL" id="SHKY01000001">
    <property type="protein sequence ID" value="RZU50807.1"/>
    <property type="molecule type" value="Genomic_DNA"/>
</dbReference>
<name>A0A4Q7ZIX4_9ACTN</name>
<dbReference type="Proteomes" id="UP000292564">
    <property type="component" value="Unassembled WGS sequence"/>
</dbReference>
<keyword evidence="2" id="KW-1185">Reference proteome</keyword>
<evidence type="ECO:0000313" key="1">
    <source>
        <dbReference type="EMBL" id="RZU50807.1"/>
    </source>
</evidence>
<reference evidence="1 2" key="1">
    <citation type="submission" date="2019-02" db="EMBL/GenBank/DDBJ databases">
        <title>Sequencing the genomes of 1000 actinobacteria strains.</title>
        <authorList>
            <person name="Klenk H.-P."/>
        </authorList>
    </citation>
    <scope>NUCLEOTIDE SEQUENCE [LARGE SCALE GENOMIC DNA]</scope>
    <source>
        <strain evidence="1 2">DSM 45162</strain>
    </source>
</reference>
<sequence>MVMSLIAGTGLAGGCAPGDFADGCAGDAGPPAAASEGSGRPERIAINRDSFAARHIGRTADGRQFFLTTPFDPGTYGTDTSREFVALYLFAQDGKFLEAKIDDVGSRERLDSAEVKRVYQARLAELGKVKFGRIEVEPFAVERFGLAFGLIAEAPTSEDDMWWVTAEPGNYMAFSAPWDCGVYDT</sequence>
<dbReference type="AlphaFoldDB" id="A0A4Q7ZIX4"/>
<evidence type="ECO:0000313" key="2">
    <source>
        <dbReference type="Proteomes" id="UP000292564"/>
    </source>
</evidence>
<organism evidence="1 2">
    <name type="scientific">Krasilnikovia cinnamomea</name>
    <dbReference type="NCBI Taxonomy" id="349313"/>
    <lineage>
        <taxon>Bacteria</taxon>
        <taxon>Bacillati</taxon>
        <taxon>Actinomycetota</taxon>
        <taxon>Actinomycetes</taxon>
        <taxon>Micromonosporales</taxon>
        <taxon>Micromonosporaceae</taxon>
        <taxon>Krasilnikovia</taxon>
    </lineage>
</organism>
<accession>A0A4Q7ZIX4</accession>
<comment type="caution">
    <text evidence="1">The sequence shown here is derived from an EMBL/GenBank/DDBJ whole genome shotgun (WGS) entry which is preliminary data.</text>
</comment>
<proteinExistence type="predicted"/>
<gene>
    <name evidence="1" type="ORF">EV385_2591</name>
</gene>
<protein>
    <submittedName>
        <fullName evidence="1">Uncharacterized protein</fullName>
    </submittedName>
</protein>